<dbReference type="AlphaFoldDB" id="A0A7W3R708"/>
<reference evidence="1 2" key="1">
    <citation type="submission" date="2020-08" db="EMBL/GenBank/DDBJ databases">
        <title>Sequencing the genomes of 1000 actinobacteria strains.</title>
        <authorList>
            <person name="Klenk H.-P."/>
        </authorList>
    </citation>
    <scope>NUCLEOTIDE SEQUENCE [LARGE SCALE GENOMIC DNA]</scope>
    <source>
        <strain evidence="1 2">DSM 45823</strain>
    </source>
</reference>
<proteinExistence type="predicted"/>
<evidence type="ECO:0000313" key="1">
    <source>
        <dbReference type="EMBL" id="MBA9002773.1"/>
    </source>
</evidence>
<sequence>MRGLHGRRLPLAVLGTAVAALIASIAWFAGSDAWRRGSEPMMGPASRAGPVHGLADADRAAQRFADRWSLHVGETMRFSENYYAELLDSADDRATEVLIEPDSGTVHLEWGPAMMWNTAYGMTPARTGPGAAAIRPAQAVRIADQWLRDHRTDLHAAEPDPFPGYYTLHTLRGDKIVGMLSVNSATGAVWNHA</sequence>
<dbReference type="Proteomes" id="UP000539313">
    <property type="component" value="Unassembled WGS sequence"/>
</dbReference>
<keyword evidence="2" id="KW-1185">Reference proteome</keyword>
<accession>A0A7W3R708</accession>
<gene>
    <name evidence="1" type="ORF">HNR21_001655</name>
</gene>
<evidence type="ECO:0000313" key="2">
    <source>
        <dbReference type="Proteomes" id="UP000539313"/>
    </source>
</evidence>
<protein>
    <submittedName>
        <fullName evidence="1">Uncharacterized protein</fullName>
    </submittedName>
</protein>
<name>A0A7W3R708_9ACTN</name>
<dbReference type="EMBL" id="JACJII010000001">
    <property type="protein sequence ID" value="MBA9002773.1"/>
    <property type="molecule type" value="Genomic_DNA"/>
</dbReference>
<comment type="caution">
    <text evidence="1">The sequence shown here is derived from an EMBL/GenBank/DDBJ whole genome shotgun (WGS) entry which is preliminary data.</text>
</comment>
<dbReference type="RefSeq" id="WP_182704711.1">
    <property type="nucleotide sequence ID" value="NZ_JACJII010000001.1"/>
</dbReference>
<organism evidence="1 2">
    <name type="scientific">Thermomonospora cellulosilytica</name>
    <dbReference type="NCBI Taxonomy" id="1411118"/>
    <lineage>
        <taxon>Bacteria</taxon>
        <taxon>Bacillati</taxon>
        <taxon>Actinomycetota</taxon>
        <taxon>Actinomycetes</taxon>
        <taxon>Streptosporangiales</taxon>
        <taxon>Thermomonosporaceae</taxon>
        <taxon>Thermomonospora</taxon>
    </lineage>
</organism>